<organism evidence="2 3">
    <name type="scientific">Ambispora gerdemannii</name>
    <dbReference type="NCBI Taxonomy" id="144530"/>
    <lineage>
        <taxon>Eukaryota</taxon>
        <taxon>Fungi</taxon>
        <taxon>Fungi incertae sedis</taxon>
        <taxon>Mucoromycota</taxon>
        <taxon>Glomeromycotina</taxon>
        <taxon>Glomeromycetes</taxon>
        <taxon>Archaeosporales</taxon>
        <taxon>Ambisporaceae</taxon>
        <taxon>Ambispora</taxon>
    </lineage>
</organism>
<dbReference type="EMBL" id="CAJVPL010000019">
    <property type="protein sequence ID" value="CAG8434647.1"/>
    <property type="molecule type" value="Genomic_DNA"/>
</dbReference>
<dbReference type="GO" id="GO:0004622">
    <property type="term" value="F:phosphatidylcholine lysophospholipase activity"/>
    <property type="evidence" value="ECO:0007669"/>
    <property type="project" value="TreeGrafter"/>
</dbReference>
<dbReference type="SUPFAM" id="SSF52266">
    <property type="entry name" value="SGNH hydrolase"/>
    <property type="match status" value="1"/>
</dbReference>
<dbReference type="InterPro" id="IPR036514">
    <property type="entry name" value="SGNH_hydro_sf"/>
</dbReference>
<dbReference type="PROSITE" id="PS01098">
    <property type="entry name" value="LIPASE_GDSL_SER"/>
    <property type="match status" value="1"/>
</dbReference>
<accession>A0A9N8V1Y5</accession>
<dbReference type="OrthoDB" id="408760at2759"/>
<dbReference type="Pfam" id="PF13472">
    <property type="entry name" value="Lipase_GDSL_2"/>
    <property type="match status" value="1"/>
</dbReference>
<dbReference type="AlphaFoldDB" id="A0A9N8V1Y5"/>
<sequence>MQQEVSEKQPLLSSSFEQGENTRLYQTTPQQHQVVVKSVLRRKRSTTVVNAANAPRRRYNILLFGDSLTAGWCEGGYGTYHPYGLRLQKRFDDEGLDVEVTVSGVPGECCVHMEERLKRELEQPGKWYDWIVILGGTNDVFQGYSAWDIFDGLKKLYTLSSKHGARILGITIPEFDWDSVNHLDYQRRIVNEHLNVYNNSTTRNAYQLFLLDKFLPMNSLTEEQRKIFWDSDGTHPTEDGYDLMGDMHPAPTTSFYHTHTIFIVSTSPILSTLTTRLRNERHKYMIIDAGHCYWKLPKDTEPPLVTANGPKPNYWIIGILAQCLSTFSS</sequence>
<reference evidence="2" key="1">
    <citation type="submission" date="2021-06" db="EMBL/GenBank/DDBJ databases">
        <authorList>
            <person name="Kallberg Y."/>
            <person name="Tangrot J."/>
            <person name="Rosling A."/>
        </authorList>
    </citation>
    <scope>NUCLEOTIDE SEQUENCE</scope>
    <source>
        <strain evidence="2">MT106</strain>
    </source>
</reference>
<evidence type="ECO:0000259" key="1">
    <source>
        <dbReference type="Pfam" id="PF13472"/>
    </source>
</evidence>
<dbReference type="InterPro" id="IPR013830">
    <property type="entry name" value="SGNH_hydro"/>
</dbReference>
<dbReference type="Proteomes" id="UP000789831">
    <property type="component" value="Unassembled WGS sequence"/>
</dbReference>
<dbReference type="CDD" id="cd00229">
    <property type="entry name" value="SGNH_hydrolase"/>
    <property type="match status" value="1"/>
</dbReference>
<dbReference type="PANTHER" id="PTHR30383">
    <property type="entry name" value="THIOESTERASE 1/PROTEASE 1/LYSOPHOSPHOLIPASE L1"/>
    <property type="match status" value="1"/>
</dbReference>
<name>A0A9N8V1Y5_9GLOM</name>
<dbReference type="InterPro" id="IPR051532">
    <property type="entry name" value="Ester_Hydrolysis_Enzymes"/>
</dbReference>
<evidence type="ECO:0000313" key="2">
    <source>
        <dbReference type="EMBL" id="CAG8434647.1"/>
    </source>
</evidence>
<evidence type="ECO:0000313" key="3">
    <source>
        <dbReference type="Proteomes" id="UP000789831"/>
    </source>
</evidence>
<feature type="domain" description="SGNH hydrolase-type esterase" evidence="1">
    <location>
        <begin position="63"/>
        <end position="243"/>
    </location>
</feature>
<keyword evidence="3" id="KW-1185">Reference proteome</keyword>
<dbReference type="PANTHER" id="PTHR30383:SF5">
    <property type="entry name" value="SGNH HYDROLASE-TYPE ESTERASE DOMAIN-CONTAINING PROTEIN"/>
    <property type="match status" value="1"/>
</dbReference>
<protein>
    <submittedName>
        <fullName evidence="2">12373_t:CDS:1</fullName>
    </submittedName>
</protein>
<gene>
    <name evidence="2" type="ORF">AGERDE_LOCUS388</name>
</gene>
<comment type="caution">
    <text evidence="2">The sequence shown here is derived from an EMBL/GenBank/DDBJ whole genome shotgun (WGS) entry which is preliminary data.</text>
</comment>
<dbReference type="InterPro" id="IPR008265">
    <property type="entry name" value="Lipase_GDSL_AS"/>
</dbReference>
<proteinExistence type="predicted"/>
<dbReference type="Gene3D" id="3.40.50.1110">
    <property type="entry name" value="SGNH hydrolase"/>
    <property type="match status" value="1"/>
</dbReference>
<dbReference type="GO" id="GO:0006629">
    <property type="term" value="P:lipid metabolic process"/>
    <property type="evidence" value="ECO:0007669"/>
    <property type="project" value="InterPro"/>
</dbReference>